<dbReference type="PANTHER" id="PTHR23020:SF8">
    <property type="entry name" value="CHK KINASE-LIKE DOMAIN-CONTAINING PROTEIN"/>
    <property type="match status" value="1"/>
</dbReference>
<dbReference type="PANTHER" id="PTHR23020">
    <property type="entry name" value="UNCHARACTERIZED NUCLEAR HORMONE RECEPTOR-RELATED"/>
    <property type="match status" value="1"/>
</dbReference>
<dbReference type="OrthoDB" id="5799777at2759"/>
<proteinExistence type="predicted"/>
<gene>
    <name evidence="1" type="ORF">CGOC_LOCUS8857</name>
</gene>
<dbReference type="InterPro" id="IPR052961">
    <property type="entry name" value="Oxido-Kinase-like_Enzymes"/>
</dbReference>
<dbReference type="Pfam" id="PF07914">
    <property type="entry name" value="DUF1679"/>
    <property type="match status" value="2"/>
</dbReference>
<dbReference type="AlphaFoldDB" id="A0A3P7MDV5"/>
<dbReference type="EMBL" id="UYRV01105132">
    <property type="protein sequence ID" value="VDN20638.1"/>
    <property type="molecule type" value="Genomic_DNA"/>
</dbReference>
<organism evidence="1 2">
    <name type="scientific">Cylicostephanus goldi</name>
    <name type="common">Nematode worm</name>
    <dbReference type="NCBI Taxonomy" id="71465"/>
    <lineage>
        <taxon>Eukaryota</taxon>
        <taxon>Metazoa</taxon>
        <taxon>Ecdysozoa</taxon>
        <taxon>Nematoda</taxon>
        <taxon>Chromadorea</taxon>
        <taxon>Rhabditida</taxon>
        <taxon>Rhabditina</taxon>
        <taxon>Rhabditomorpha</taxon>
        <taxon>Strongyloidea</taxon>
        <taxon>Strongylidae</taxon>
        <taxon>Cylicostephanus</taxon>
    </lineage>
</organism>
<dbReference type="Proteomes" id="UP000271889">
    <property type="component" value="Unassembled WGS sequence"/>
</dbReference>
<reference evidence="1 2" key="1">
    <citation type="submission" date="2018-11" db="EMBL/GenBank/DDBJ databases">
        <authorList>
            <consortium name="Pathogen Informatics"/>
        </authorList>
    </citation>
    <scope>NUCLEOTIDE SEQUENCE [LARGE SCALE GENOMIC DNA]</scope>
</reference>
<evidence type="ECO:0000313" key="2">
    <source>
        <dbReference type="Proteomes" id="UP000271889"/>
    </source>
</evidence>
<accession>A0A3P7MDV5</accession>
<evidence type="ECO:0000313" key="1">
    <source>
        <dbReference type="EMBL" id="VDN20638.1"/>
    </source>
</evidence>
<sequence>MKLYTPGNGLFETHVTWEDIEKDMQRELHTSASFGPKKSARNIADGIILTQLLMAKLTAEMGIGSDFNTVFEELQKTLHNGEVSVYNHLINYGHENFPIPKVKFFATIIFHFNDCVRQIYFMKKFSESNPVKGYIIMEYLENFKTMKIYNNVTVKAVKEVLAAIAIMEAMSLKFTPEEKEELTRSFEQFHKVLFKEDVGPLKCLAELTLHSYT</sequence>
<name>A0A3P7MDV5_CYLGO</name>
<protein>
    <submittedName>
        <fullName evidence="1">Uncharacterized protein</fullName>
    </submittedName>
</protein>
<dbReference type="InterPro" id="IPR012877">
    <property type="entry name" value="Dhs-27"/>
</dbReference>
<keyword evidence="2" id="KW-1185">Reference proteome</keyword>